<evidence type="ECO:0000313" key="1">
    <source>
        <dbReference type="EMBL" id="OMO86086.1"/>
    </source>
</evidence>
<dbReference type="EMBL" id="AWUE01017628">
    <property type="protein sequence ID" value="OMO86086.1"/>
    <property type="molecule type" value="Genomic_DNA"/>
</dbReference>
<evidence type="ECO:0000313" key="2">
    <source>
        <dbReference type="Proteomes" id="UP000187203"/>
    </source>
</evidence>
<dbReference type="Proteomes" id="UP000187203">
    <property type="component" value="Unassembled WGS sequence"/>
</dbReference>
<dbReference type="AlphaFoldDB" id="A0A1R3IU34"/>
<organism evidence="1 2">
    <name type="scientific">Corchorus olitorius</name>
    <dbReference type="NCBI Taxonomy" id="93759"/>
    <lineage>
        <taxon>Eukaryota</taxon>
        <taxon>Viridiplantae</taxon>
        <taxon>Streptophyta</taxon>
        <taxon>Embryophyta</taxon>
        <taxon>Tracheophyta</taxon>
        <taxon>Spermatophyta</taxon>
        <taxon>Magnoliopsida</taxon>
        <taxon>eudicotyledons</taxon>
        <taxon>Gunneridae</taxon>
        <taxon>Pentapetalae</taxon>
        <taxon>rosids</taxon>
        <taxon>malvids</taxon>
        <taxon>Malvales</taxon>
        <taxon>Malvaceae</taxon>
        <taxon>Grewioideae</taxon>
        <taxon>Apeibeae</taxon>
        <taxon>Corchorus</taxon>
    </lineage>
</organism>
<keyword evidence="2" id="KW-1185">Reference proteome</keyword>
<name>A0A1R3IU34_9ROSI</name>
<protein>
    <submittedName>
        <fullName evidence="1">Uncharacterized protein</fullName>
    </submittedName>
</protein>
<comment type="caution">
    <text evidence="1">The sequence shown here is derived from an EMBL/GenBank/DDBJ whole genome shotgun (WGS) entry which is preliminary data.</text>
</comment>
<sequence length="62" mass="7298">MRAGRRCVLCAPNGERVWEGRWESRISLELLVSWTKPILPEIQDIRMRKKDGSSLFLSFCKF</sequence>
<gene>
    <name evidence="1" type="ORF">COLO4_21321</name>
</gene>
<proteinExistence type="predicted"/>
<accession>A0A1R3IU34</accession>
<reference evidence="2" key="1">
    <citation type="submission" date="2013-09" db="EMBL/GenBank/DDBJ databases">
        <title>Corchorus olitorius genome sequencing.</title>
        <authorList>
            <person name="Alam M."/>
            <person name="Haque M.S."/>
            <person name="Islam M.S."/>
            <person name="Emdad E.M."/>
            <person name="Islam M.M."/>
            <person name="Ahmed B."/>
            <person name="Halim A."/>
            <person name="Hossen Q.M.M."/>
            <person name="Hossain M.Z."/>
            <person name="Ahmed R."/>
            <person name="Khan M.M."/>
            <person name="Islam R."/>
            <person name="Rashid M.M."/>
            <person name="Khan S.A."/>
            <person name="Rahman M.S."/>
            <person name="Alam M."/>
            <person name="Yahiya A.S."/>
            <person name="Khan M.S."/>
            <person name="Azam M.S."/>
            <person name="Haque T."/>
            <person name="Lashkar M.Z.H."/>
            <person name="Akhand A.I."/>
            <person name="Morshed G."/>
            <person name="Roy S."/>
            <person name="Uddin K.S."/>
            <person name="Rabeya T."/>
            <person name="Hossain A.S."/>
            <person name="Chowdhury A."/>
            <person name="Snigdha A.R."/>
            <person name="Mortoza M.S."/>
            <person name="Matin S.A."/>
            <person name="Hoque S.M.E."/>
            <person name="Islam M.K."/>
            <person name="Roy D.K."/>
            <person name="Haider R."/>
            <person name="Moosa M.M."/>
            <person name="Elias S.M."/>
            <person name="Hasan A.M."/>
            <person name="Jahan S."/>
            <person name="Shafiuddin M."/>
            <person name="Mahmood N."/>
            <person name="Shommy N.S."/>
        </authorList>
    </citation>
    <scope>NUCLEOTIDE SEQUENCE [LARGE SCALE GENOMIC DNA]</scope>
    <source>
        <strain evidence="2">cv. O-4</strain>
    </source>
</reference>